<dbReference type="PANTHER" id="PTHR37984:SF5">
    <property type="entry name" value="PROTEIN NYNRIN-LIKE"/>
    <property type="match status" value="1"/>
</dbReference>
<dbReference type="Gene3D" id="3.10.10.10">
    <property type="entry name" value="HIV Type 1 Reverse Transcriptase, subunit A, domain 1"/>
    <property type="match status" value="1"/>
</dbReference>
<keyword evidence="13" id="KW-0511">Multifunctional enzyme</keyword>
<keyword evidence="3" id="KW-0645">Protease</keyword>
<evidence type="ECO:0000256" key="7">
    <source>
        <dbReference type="ARBA" id="ARBA00022759"/>
    </source>
</evidence>
<evidence type="ECO:0000256" key="2">
    <source>
        <dbReference type="ARBA" id="ARBA00012180"/>
    </source>
</evidence>
<evidence type="ECO:0000256" key="6">
    <source>
        <dbReference type="ARBA" id="ARBA00022722"/>
    </source>
</evidence>
<dbReference type="InterPro" id="IPR001969">
    <property type="entry name" value="Aspartic_peptidase_AS"/>
</dbReference>
<evidence type="ECO:0000256" key="4">
    <source>
        <dbReference type="ARBA" id="ARBA00022679"/>
    </source>
</evidence>
<evidence type="ECO:0000256" key="11">
    <source>
        <dbReference type="ARBA" id="ARBA00022908"/>
    </source>
</evidence>
<dbReference type="InterPro" id="IPR043502">
    <property type="entry name" value="DNA/RNA_pol_sf"/>
</dbReference>
<dbReference type="PROSITE" id="PS50158">
    <property type="entry name" value="ZF_CCHC"/>
    <property type="match status" value="1"/>
</dbReference>
<proteinExistence type="inferred from homology"/>
<dbReference type="CDD" id="cd09274">
    <property type="entry name" value="RNase_HI_RT_Ty3"/>
    <property type="match status" value="1"/>
</dbReference>
<feature type="compositionally biased region" description="Basic and acidic residues" evidence="17">
    <location>
        <begin position="1633"/>
        <end position="1646"/>
    </location>
</feature>
<keyword evidence="12" id="KW-0695">RNA-directed DNA polymerase</keyword>
<comment type="similarity">
    <text evidence="1">Belongs to the beta type-B retroviral polymerase family. HERV class-II K(HML-2) pol subfamily.</text>
</comment>
<dbReference type="PANTHER" id="PTHR37984">
    <property type="entry name" value="PROTEIN CBG26694"/>
    <property type="match status" value="1"/>
</dbReference>
<reference evidence="21" key="2">
    <citation type="submission" date="2025-09" db="UniProtKB">
        <authorList>
            <consortium name="Ensembl"/>
        </authorList>
    </citation>
    <scope>IDENTIFICATION</scope>
</reference>
<evidence type="ECO:0000256" key="16">
    <source>
        <dbReference type="SAM" id="Coils"/>
    </source>
</evidence>
<dbReference type="Pfam" id="PF17921">
    <property type="entry name" value="Integrase_H2C2"/>
    <property type="match status" value="1"/>
</dbReference>
<keyword evidence="15" id="KW-0479">Metal-binding</keyword>
<evidence type="ECO:0000256" key="12">
    <source>
        <dbReference type="ARBA" id="ARBA00022918"/>
    </source>
</evidence>
<feature type="region of interest" description="Disordered" evidence="17">
    <location>
        <begin position="232"/>
        <end position="251"/>
    </location>
</feature>
<keyword evidence="7" id="KW-0255">Endonuclease</keyword>
<evidence type="ECO:0000256" key="17">
    <source>
        <dbReference type="SAM" id="MobiDB-lite"/>
    </source>
</evidence>
<evidence type="ECO:0000256" key="3">
    <source>
        <dbReference type="ARBA" id="ARBA00022670"/>
    </source>
</evidence>
<keyword evidence="6" id="KW-0540">Nuclease</keyword>
<feature type="compositionally biased region" description="Basic and acidic residues" evidence="17">
    <location>
        <begin position="1672"/>
        <end position="1684"/>
    </location>
</feature>
<dbReference type="Gene3D" id="3.30.70.270">
    <property type="match status" value="2"/>
</dbReference>
<sequence length="1744" mass="195813">MADLEKLREQFEQMKERFDDQAEALLQARSEQREALALAKAVIDQQNEKPPAATVYIPRDRKISDFNGKQGDVDIEEWISSIKSALKVMKVPIDDQAEFIKQYLKGEAKLTVKYVMDDEADDAAGIFGALRKTYGDKVPLGTRLKEFYERKQMPGETIRSYAYDIQEKLMRIRRRDSNRVPNAEGMLKEQLALGLRDDILRREVKKRLKENGDFTFAELMQDAISWSEEEEVQTSDAVQSSSRAKGAVNATRAIDEPSSQLTMEVLHEAIQKIAMRQDELFQMMDHRGTTMKQGRDVKARSPPLKNEEGQFICYTCNEPGHTSRYCPLNRGATGIARPPLRRDGPSGAVGNNPVGAMHQSPGGPVIRSHFAKQSYNTPQAPSASVFGDCLIVEVKIAGVKTDCLLDTGSEVTTIRESHFTEYFGKSALSSANWVQLTAANGLEIPLLGCLEAELECMGKTVGRKCVFVLKDESPNVEGMKGPPGILGMNVLSELKDLFVATDGMKKMDKYRGTEAKVHRVLANIRKEAGSLGQSDRIGCVKVAGRETVIIPPLSERILEGHCGMPSKVSCQVLVEAISGVSLPKSLLVANVLATTKGGRVPIRVLNSSEKPVMLKPRSRIAVICKPQDVLQKELVEFEEKGGVLHVKAIETSRVKAEGGETEQLPVPVQVNLEGLSLTQCHKLRGLLAKHQDVFSKSDSDFGHTTSVSHSIPTGEAPPIKQRHRRVPPQVFQQFKKHVQDLVSQGVLKESCSPWASPAVIVLKKDGSVRFCCDYRRLNEVTCKDAYPLPRVDESLDALGKAQLFSTLDLTSGYFQVAMDDADRAKTAVTTPFGLFEWSRMPFGLCNAPATFQRLMGVVLGDLTFEALLIYLDDIIIFSNDFDTHCERLEVVFNRFRQHGLKLKPSKCHLLRDEVKFLGHIISAQGIQVDQEKVRALETWAAPKSVREVRQVLGFMSYYRRFVPRFAHLARPLHALVGNGGKARFAEPFRWSDDCQHAFEELKRSLMNPPVLAYPDFSLPFILTTDGSLQGLGAVLSQKQGGVEYVIAFASRGLRGAEKNDKNYSAFKLELLALKWAMTEKFKEYLMYSKFAVVSDHNPLRYLGSANLGAVEQRWVAQLAEYNFEVCYKPGRQNANADVLSRIPATTEPDEEDSGKDFIRIGPDEVRACLWPGPKDNTGALRVEKVAQNAIKGTVSGFSWPEIEQEQKRDPSVWPVHSAVWNHRKPTLSEIRDMDPKLKRLSQQFERLSLQKGVLFRSISNPRDGEEIRQLIVPGSLQRRVFESQHEHGGHFAEQSTLDLMRRSYYWPTMTKDVQTWIKECKRCTLAKDVFPKIKAPMTCTNIMAPLEVVAMDYTMLERSNGGYENVLVLTDMFTRFTVAVPTKNQTAYTTSKNLIKHWFVHYGCPARLHSDQGRCFEANVIKELCRMYRIGKSRTTPYHPQGNAQCERFNRTMHEMLRTLPAEKKRRWDEHLSELVMAYNSRIHSSTGYAPFYLMFARDPRLPMDILGGKDLEDEEVDNLDDWVKTHHEKFKTAVEVANAAAQDASRRRKRAYDRRAAGALMRAGDRVLLRNHSHRGRNKIGDKWEPFPYIVVAQNHGDIPVYTIRPEKGGPSKVVHREQLRLCTFRSPPPRPEGRHQPRKDKDTGPDTDTGCPDLICIPATAHTPHGNTETGDRDVVEGHPSDDGQVGGEALGETVRLVCEELGTTGGSDAGSESESVCELRRSQRRTRGTLPSRLRSGYVLK</sequence>
<evidence type="ECO:0000256" key="5">
    <source>
        <dbReference type="ARBA" id="ARBA00022695"/>
    </source>
</evidence>
<evidence type="ECO:0000259" key="18">
    <source>
        <dbReference type="PROSITE" id="PS50158"/>
    </source>
</evidence>
<dbReference type="Ensembl" id="ENSGMOT00000045840.1">
    <property type="protein sequence ID" value="ENSGMOP00000046068.1"/>
    <property type="gene ID" value="ENSGMOG00000028962.1"/>
</dbReference>
<dbReference type="Proteomes" id="UP000694546">
    <property type="component" value="Chromosome 18"/>
</dbReference>
<accession>A0A8C5BLX2</accession>
<dbReference type="Gene3D" id="3.30.420.10">
    <property type="entry name" value="Ribonuclease H-like superfamily/Ribonuclease H"/>
    <property type="match status" value="1"/>
</dbReference>
<dbReference type="GO" id="GO:0003723">
    <property type="term" value="F:RNA binding"/>
    <property type="evidence" value="ECO:0007669"/>
    <property type="project" value="UniProtKB-KW"/>
</dbReference>
<feature type="domain" description="CCHC-type" evidence="18">
    <location>
        <begin position="313"/>
        <end position="327"/>
    </location>
</feature>
<dbReference type="FunFam" id="1.10.340.70:FF:000001">
    <property type="entry name" value="Retrovirus-related Pol polyprotein from transposon gypsy-like Protein"/>
    <property type="match status" value="1"/>
</dbReference>
<feature type="region of interest" description="Disordered" evidence="17">
    <location>
        <begin position="1705"/>
        <end position="1744"/>
    </location>
</feature>
<dbReference type="SUPFAM" id="SSF56672">
    <property type="entry name" value="DNA/RNA polymerases"/>
    <property type="match status" value="1"/>
</dbReference>
<dbReference type="FunFam" id="3.10.10.10:FF:000007">
    <property type="entry name" value="Retrovirus-related Pol polyprotein from transposon 17.6-like Protein"/>
    <property type="match status" value="1"/>
</dbReference>
<evidence type="ECO:0000256" key="13">
    <source>
        <dbReference type="ARBA" id="ARBA00023268"/>
    </source>
</evidence>
<dbReference type="GO" id="GO:0015074">
    <property type="term" value="P:DNA integration"/>
    <property type="evidence" value="ECO:0007669"/>
    <property type="project" value="UniProtKB-KW"/>
</dbReference>
<dbReference type="FunFam" id="3.30.420.10:FF:000032">
    <property type="entry name" value="Retrovirus-related Pol polyprotein from transposon 297-like Protein"/>
    <property type="match status" value="1"/>
</dbReference>
<dbReference type="Gene3D" id="2.40.70.10">
    <property type="entry name" value="Acid Proteases"/>
    <property type="match status" value="1"/>
</dbReference>
<dbReference type="CDD" id="cd01647">
    <property type="entry name" value="RT_LTR"/>
    <property type="match status" value="1"/>
</dbReference>
<protein>
    <recommendedName>
        <fullName evidence="14">Gypsy retrotransposon integrase-like protein 1</fullName>
        <ecNumber evidence="2">3.1.26.4</ecNumber>
    </recommendedName>
</protein>
<dbReference type="PROSITE" id="PS50994">
    <property type="entry name" value="INTEGRASE"/>
    <property type="match status" value="1"/>
</dbReference>
<dbReference type="Gene3D" id="3.10.20.370">
    <property type="match status" value="1"/>
</dbReference>
<dbReference type="InterPro" id="IPR021109">
    <property type="entry name" value="Peptidase_aspartic_dom_sf"/>
</dbReference>
<keyword evidence="22" id="KW-1185">Reference proteome</keyword>
<keyword evidence="15" id="KW-0863">Zinc-finger</keyword>
<dbReference type="Pfam" id="PF00665">
    <property type="entry name" value="rve"/>
    <property type="match status" value="1"/>
</dbReference>
<dbReference type="InterPro" id="IPR041588">
    <property type="entry name" value="Integrase_H2C2"/>
</dbReference>
<evidence type="ECO:0000313" key="22">
    <source>
        <dbReference type="Proteomes" id="UP000694546"/>
    </source>
</evidence>
<dbReference type="InterPro" id="IPR000477">
    <property type="entry name" value="RT_dom"/>
</dbReference>
<dbReference type="EC" id="3.1.26.4" evidence="2"/>
<dbReference type="GO" id="GO:0004190">
    <property type="term" value="F:aspartic-type endopeptidase activity"/>
    <property type="evidence" value="ECO:0007669"/>
    <property type="project" value="InterPro"/>
</dbReference>
<reference evidence="21" key="1">
    <citation type="submission" date="2025-08" db="UniProtKB">
        <authorList>
            <consortium name="Ensembl"/>
        </authorList>
    </citation>
    <scope>IDENTIFICATION</scope>
</reference>
<evidence type="ECO:0000256" key="15">
    <source>
        <dbReference type="PROSITE-ProRule" id="PRU00047"/>
    </source>
</evidence>
<dbReference type="GeneTree" id="ENSGT01100000263500"/>
<dbReference type="SUPFAM" id="SSF50630">
    <property type="entry name" value="Acid proteases"/>
    <property type="match status" value="1"/>
</dbReference>
<dbReference type="Gene3D" id="1.10.340.70">
    <property type="match status" value="1"/>
</dbReference>
<dbReference type="InterPro" id="IPR012337">
    <property type="entry name" value="RNaseH-like_sf"/>
</dbReference>
<feature type="compositionally biased region" description="Polar residues" evidence="17">
    <location>
        <begin position="234"/>
        <end position="243"/>
    </location>
</feature>
<keyword evidence="9" id="KW-0460">Magnesium</keyword>
<keyword evidence="16" id="KW-0175">Coiled coil</keyword>
<dbReference type="InterPro" id="IPR036397">
    <property type="entry name" value="RNaseH_sf"/>
</dbReference>
<dbReference type="InterPro" id="IPR043128">
    <property type="entry name" value="Rev_trsase/Diguanyl_cyclase"/>
</dbReference>
<keyword evidence="15" id="KW-0862">Zinc</keyword>
<dbReference type="FunFam" id="3.10.20.370:FF:000001">
    <property type="entry name" value="Retrovirus-related Pol polyprotein from transposon 17.6-like protein"/>
    <property type="match status" value="1"/>
</dbReference>
<keyword evidence="4" id="KW-0808">Transferase</keyword>
<dbReference type="InterPro" id="IPR041577">
    <property type="entry name" value="RT_RNaseH_2"/>
</dbReference>
<dbReference type="InterPro" id="IPR050951">
    <property type="entry name" value="Retrovirus_Pol_polyprotein"/>
</dbReference>
<dbReference type="Pfam" id="PF17919">
    <property type="entry name" value="RT_RNaseH_2"/>
    <property type="match status" value="1"/>
</dbReference>
<dbReference type="Pfam" id="PF00098">
    <property type="entry name" value="zf-CCHC"/>
    <property type="match status" value="1"/>
</dbReference>
<dbReference type="CDD" id="cd00303">
    <property type="entry name" value="retropepsin_like"/>
    <property type="match status" value="1"/>
</dbReference>
<dbReference type="Pfam" id="PF00078">
    <property type="entry name" value="RVT_1"/>
    <property type="match status" value="1"/>
</dbReference>
<keyword evidence="5" id="KW-0548">Nucleotidyltransferase</keyword>
<evidence type="ECO:0000256" key="10">
    <source>
        <dbReference type="ARBA" id="ARBA00022884"/>
    </source>
</evidence>
<dbReference type="OMA" id="EYNFEVC"/>
<feature type="coiled-coil region" evidence="16">
    <location>
        <begin position="1"/>
        <end position="28"/>
    </location>
</feature>
<evidence type="ECO:0000259" key="19">
    <source>
        <dbReference type="PROSITE" id="PS50878"/>
    </source>
</evidence>
<evidence type="ECO:0000256" key="1">
    <source>
        <dbReference type="ARBA" id="ARBA00010879"/>
    </source>
</evidence>
<evidence type="ECO:0000256" key="8">
    <source>
        <dbReference type="ARBA" id="ARBA00022801"/>
    </source>
</evidence>
<keyword evidence="10" id="KW-0694">RNA-binding</keyword>
<dbReference type="SMART" id="SM00343">
    <property type="entry name" value="ZnF_C2HC"/>
    <property type="match status" value="1"/>
</dbReference>
<keyword evidence="11" id="KW-0229">DNA integration</keyword>
<evidence type="ECO:0000313" key="21">
    <source>
        <dbReference type="Ensembl" id="ENSGMOP00000046068.1"/>
    </source>
</evidence>
<feature type="domain" description="Reverse transcriptase" evidence="19">
    <location>
        <begin position="742"/>
        <end position="921"/>
    </location>
</feature>
<dbReference type="PROSITE" id="PS50878">
    <property type="entry name" value="RT_POL"/>
    <property type="match status" value="1"/>
</dbReference>
<dbReference type="SUPFAM" id="SSF53098">
    <property type="entry name" value="Ribonuclease H-like"/>
    <property type="match status" value="1"/>
</dbReference>
<evidence type="ECO:0000256" key="14">
    <source>
        <dbReference type="ARBA" id="ARBA00039658"/>
    </source>
</evidence>
<dbReference type="InterPro" id="IPR001584">
    <property type="entry name" value="Integrase_cat-core"/>
</dbReference>
<dbReference type="InterPro" id="IPR001878">
    <property type="entry name" value="Znf_CCHC"/>
</dbReference>
<feature type="domain" description="Integrase catalytic" evidence="20">
    <location>
        <begin position="1341"/>
        <end position="1499"/>
    </location>
</feature>
<keyword evidence="8" id="KW-0378">Hydrolase</keyword>
<dbReference type="GO" id="GO:0003964">
    <property type="term" value="F:RNA-directed DNA polymerase activity"/>
    <property type="evidence" value="ECO:0007669"/>
    <property type="project" value="UniProtKB-KW"/>
</dbReference>
<dbReference type="GO" id="GO:0004523">
    <property type="term" value="F:RNA-DNA hybrid ribonuclease activity"/>
    <property type="evidence" value="ECO:0007669"/>
    <property type="project" value="UniProtKB-EC"/>
</dbReference>
<dbReference type="PROSITE" id="PS00141">
    <property type="entry name" value="ASP_PROTEASE"/>
    <property type="match status" value="1"/>
</dbReference>
<dbReference type="FunFam" id="3.30.70.270:FF:000020">
    <property type="entry name" value="Transposon Tf2-6 polyprotein-like Protein"/>
    <property type="match status" value="1"/>
</dbReference>
<evidence type="ECO:0000259" key="20">
    <source>
        <dbReference type="PROSITE" id="PS50994"/>
    </source>
</evidence>
<evidence type="ECO:0000256" key="9">
    <source>
        <dbReference type="ARBA" id="ARBA00022842"/>
    </source>
</evidence>
<organism evidence="21 22">
    <name type="scientific">Gadus morhua</name>
    <name type="common">Atlantic cod</name>
    <dbReference type="NCBI Taxonomy" id="8049"/>
    <lineage>
        <taxon>Eukaryota</taxon>
        <taxon>Metazoa</taxon>
        <taxon>Chordata</taxon>
        <taxon>Craniata</taxon>
        <taxon>Vertebrata</taxon>
        <taxon>Euteleostomi</taxon>
        <taxon>Actinopterygii</taxon>
        <taxon>Neopterygii</taxon>
        <taxon>Teleostei</taxon>
        <taxon>Neoteleostei</taxon>
        <taxon>Acanthomorphata</taxon>
        <taxon>Zeiogadaria</taxon>
        <taxon>Gadariae</taxon>
        <taxon>Gadiformes</taxon>
        <taxon>Gadoidei</taxon>
        <taxon>Gadidae</taxon>
        <taxon>Gadus</taxon>
    </lineage>
</organism>
<dbReference type="GO" id="GO:0006508">
    <property type="term" value="P:proteolysis"/>
    <property type="evidence" value="ECO:0007669"/>
    <property type="project" value="UniProtKB-KW"/>
</dbReference>
<name>A0A8C5BLX2_GADMO</name>
<dbReference type="GO" id="GO:0008270">
    <property type="term" value="F:zinc ion binding"/>
    <property type="evidence" value="ECO:0007669"/>
    <property type="project" value="UniProtKB-KW"/>
</dbReference>
<feature type="region of interest" description="Disordered" evidence="17">
    <location>
        <begin position="1623"/>
        <end position="1690"/>
    </location>
</feature>